<accession>A0ACB7JA19</accession>
<dbReference type="Proteomes" id="UP000824881">
    <property type="component" value="Unassembled WGS sequence"/>
</dbReference>
<comment type="caution">
    <text evidence="1">The sequence shown here is derived from an EMBL/GenBank/DDBJ whole genome shotgun (WGS) entry which is preliminary data.</text>
</comment>
<reference evidence="1 2" key="1">
    <citation type="journal article" date="2021" name="Appl. Environ. Microbiol.">
        <title>Genetic linkage and physical mapping for an oyster mushroom Pleurotus cornucopiae and QTL analysis for the trait cap color.</title>
        <authorList>
            <person name="Zhang Y."/>
            <person name="Gao W."/>
            <person name="Sonnenberg A."/>
            <person name="Chen Q."/>
            <person name="Zhang J."/>
            <person name="Huang C."/>
        </authorList>
    </citation>
    <scope>NUCLEOTIDE SEQUENCE [LARGE SCALE GENOMIC DNA]</scope>
    <source>
        <strain evidence="1">CCMSSC00406</strain>
    </source>
</reference>
<dbReference type="EMBL" id="WQMT02000002">
    <property type="protein sequence ID" value="KAG9226644.1"/>
    <property type="molecule type" value="Genomic_DNA"/>
</dbReference>
<keyword evidence="2" id="KW-1185">Reference proteome</keyword>
<proteinExistence type="predicted"/>
<organism evidence="1 2">
    <name type="scientific">Pleurotus cornucopiae</name>
    <name type="common">Cornucopia mushroom</name>
    <dbReference type="NCBI Taxonomy" id="5321"/>
    <lineage>
        <taxon>Eukaryota</taxon>
        <taxon>Fungi</taxon>
        <taxon>Dikarya</taxon>
        <taxon>Basidiomycota</taxon>
        <taxon>Agaricomycotina</taxon>
        <taxon>Agaricomycetes</taxon>
        <taxon>Agaricomycetidae</taxon>
        <taxon>Agaricales</taxon>
        <taxon>Pleurotineae</taxon>
        <taxon>Pleurotaceae</taxon>
        <taxon>Pleurotus</taxon>
    </lineage>
</organism>
<name>A0ACB7JA19_PLECO</name>
<evidence type="ECO:0000313" key="2">
    <source>
        <dbReference type="Proteomes" id="UP000824881"/>
    </source>
</evidence>
<protein>
    <submittedName>
        <fullName evidence="1">Uncharacterized protein</fullName>
    </submittedName>
</protein>
<gene>
    <name evidence="1" type="ORF">CCMSSC00406_0006131</name>
</gene>
<evidence type="ECO:0000313" key="1">
    <source>
        <dbReference type="EMBL" id="KAG9226644.1"/>
    </source>
</evidence>
<sequence>MFGKKGSNTDETQPPTPSNAQPSATSPAPISDTTRSPHQGQVNNTNQGNGTFNNVHGRQNVTNGSPHHGNTYGGDHFAGSIQGGNVGGRGNNNAIYNNAVVDPPRRDIKPRPSTQIQQLQAKIEELNSKIDRIMEEMGWNEEKKLQRMVDELEVTYRGLQREA</sequence>